<feature type="transmembrane region" description="Helical" evidence="13">
    <location>
        <begin position="124"/>
        <end position="144"/>
    </location>
</feature>
<comment type="caution">
    <text evidence="14">The sequence shown here is derived from an EMBL/GenBank/DDBJ whole genome shotgun (WGS) entry which is preliminary data.</text>
</comment>
<keyword evidence="8 13" id="KW-1133">Transmembrane helix</keyword>
<evidence type="ECO:0000256" key="9">
    <source>
        <dbReference type="ARBA" id="ARBA00023065"/>
    </source>
</evidence>
<protein>
    <submittedName>
        <fullName evidence="14">DUF1211 domain-containing protein</fullName>
    </submittedName>
</protein>
<dbReference type="EMBL" id="JACRYL010000012">
    <property type="protein sequence ID" value="MBC6111635.1"/>
    <property type="molecule type" value="Genomic_DNA"/>
</dbReference>
<keyword evidence="11" id="KW-0407">Ion channel</keyword>
<evidence type="ECO:0000256" key="13">
    <source>
        <dbReference type="SAM" id="Phobius"/>
    </source>
</evidence>
<keyword evidence="7" id="KW-0630">Potassium</keyword>
<keyword evidence="4" id="KW-0633">Potassium transport</keyword>
<dbReference type="Pfam" id="PF06736">
    <property type="entry name" value="TMEM175"/>
    <property type="match status" value="1"/>
</dbReference>
<keyword evidence="9" id="KW-0406">Ion transport</keyword>
<feature type="transmembrane region" description="Helical" evidence="13">
    <location>
        <begin position="16"/>
        <end position="33"/>
    </location>
</feature>
<dbReference type="PANTHER" id="PTHR31462:SF5">
    <property type="entry name" value="ENDOSOMAL_LYSOSOMAL PROTON CHANNEL TMEM175"/>
    <property type="match status" value="1"/>
</dbReference>
<gene>
    <name evidence="14" type="ORF">H7U22_14520</name>
</gene>
<evidence type="ECO:0000313" key="15">
    <source>
        <dbReference type="Proteomes" id="UP000652755"/>
    </source>
</evidence>
<evidence type="ECO:0000256" key="4">
    <source>
        <dbReference type="ARBA" id="ARBA00022538"/>
    </source>
</evidence>
<evidence type="ECO:0000256" key="11">
    <source>
        <dbReference type="ARBA" id="ARBA00023303"/>
    </source>
</evidence>
<feature type="transmembrane region" description="Helical" evidence="13">
    <location>
        <begin position="165"/>
        <end position="184"/>
    </location>
</feature>
<name>A0ABR7KUX0_9SPHI</name>
<feature type="transmembrane region" description="Helical" evidence="13">
    <location>
        <begin position="93"/>
        <end position="112"/>
    </location>
</feature>
<keyword evidence="6" id="KW-0631">Potassium channel</keyword>
<sequence length="231" mass="26960">MSEHSELKKEFQIERMILFTDAVFAIAITLLIIEIKAPEIHQGMTSAEIANQLLGLLPKFLGFIISFFVIAIYWRSHHRLFSFIKDYDDKLIWLNFFFLFTIILMPFSSAYYSDNTMFSLPFWFYSANIALTGVLNYAMLAYIIKHKGRISDGFDDLKARQLARWRTMIVPAIFLLGAIVDALLPSEHNMNMLSRFTPMLIWPAIALLNKFFGKVHDLEYHEKPVKARHRK</sequence>
<feature type="transmembrane region" description="Helical" evidence="13">
    <location>
        <begin position="196"/>
        <end position="213"/>
    </location>
</feature>
<comment type="subcellular location">
    <subcellularLocation>
        <location evidence="1">Membrane</location>
        <topology evidence="1">Multi-pass membrane protein</topology>
    </subcellularLocation>
</comment>
<reference evidence="14 15" key="1">
    <citation type="submission" date="2020-08" db="EMBL/GenBank/DDBJ databases">
        <authorList>
            <person name="Sun Q."/>
            <person name="Inoue M."/>
        </authorList>
    </citation>
    <scope>NUCLEOTIDE SEQUENCE [LARGE SCALE GENOMIC DNA]</scope>
    <source>
        <strain evidence="14 15">CCM 8938</strain>
    </source>
</reference>
<evidence type="ECO:0000256" key="7">
    <source>
        <dbReference type="ARBA" id="ARBA00022958"/>
    </source>
</evidence>
<keyword evidence="5 13" id="KW-0812">Transmembrane</keyword>
<comment type="catalytic activity">
    <reaction evidence="12">
        <text>K(+)(in) = K(+)(out)</text>
        <dbReference type="Rhea" id="RHEA:29463"/>
        <dbReference type="ChEBI" id="CHEBI:29103"/>
    </reaction>
</comment>
<evidence type="ECO:0000313" key="14">
    <source>
        <dbReference type="EMBL" id="MBC6111635.1"/>
    </source>
</evidence>
<keyword evidence="15" id="KW-1185">Reference proteome</keyword>
<evidence type="ECO:0000256" key="3">
    <source>
        <dbReference type="ARBA" id="ARBA00022448"/>
    </source>
</evidence>
<comment type="similarity">
    <text evidence="2">Belongs to the TMEM175 family.</text>
</comment>
<dbReference type="RefSeq" id="WP_187072082.1">
    <property type="nucleotide sequence ID" value="NZ_JACRYL010000012.1"/>
</dbReference>
<evidence type="ECO:0000256" key="2">
    <source>
        <dbReference type="ARBA" id="ARBA00006920"/>
    </source>
</evidence>
<keyword evidence="10 13" id="KW-0472">Membrane</keyword>
<evidence type="ECO:0000256" key="1">
    <source>
        <dbReference type="ARBA" id="ARBA00004141"/>
    </source>
</evidence>
<dbReference type="PANTHER" id="PTHR31462">
    <property type="entry name" value="ENDOSOMAL/LYSOSOMAL POTASSIUM CHANNEL TMEM175"/>
    <property type="match status" value="1"/>
</dbReference>
<evidence type="ECO:0000256" key="6">
    <source>
        <dbReference type="ARBA" id="ARBA00022826"/>
    </source>
</evidence>
<dbReference type="InterPro" id="IPR010617">
    <property type="entry name" value="TMEM175-like"/>
</dbReference>
<organism evidence="14 15">
    <name type="scientific">Pedobacter fastidiosus</name>
    <dbReference type="NCBI Taxonomy" id="2765361"/>
    <lineage>
        <taxon>Bacteria</taxon>
        <taxon>Pseudomonadati</taxon>
        <taxon>Bacteroidota</taxon>
        <taxon>Sphingobacteriia</taxon>
        <taxon>Sphingobacteriales</taxon>
        <taxon>Sphingobacteriaceae</taxon>
        <taxon>Pedobacter</taxon>
    </lineage>
</organism>
<accession>A0ABR7KUX0</accession>
<evidence type="ECO:0000256" key="12">
    <source>
        <dbReference type="ARBA" id="ARBA00034430"/>
    </source>
</evidence>
<evidence type="ECO:0000256" key="10">
    <source>
        <dbReference type="ARBA" id="ARBA00023136"/>
    </source>
</evidence>
<evidence type="ECO:0000256" key="5">
    <source>
        <dbReference type="ARBA" id="ARBA00022692"/>
    </source>
</evidence>
<feature type="transmembrane region" description="Helical" evidence="13">
    <location>
        <begin position="53"/>
        <end position="73"/>
    </location>
</feature>
<proteinExistence type="inferred from homology"/>
<evidence type="ECO:0000256" key="8">
    <source>
        <dbReference type="ARBA" id="ARBA00022989"/>
    </source>
</evidence>
<keyword evidence="3" id="KW-0813">Transport</keyword>
<dbReference type="Proteomes" id="UP000652755">
    <property type="component" value="Unassembled WGS sequence"/>
</dbReference>